<dbReference type="Pfam" id="PF12277">
    <property type="entry name" value="DUF3618"/>
    <property type="match status" value="1"/>
</dbReference>
<gene>
    <name evidence="2" type="ORF">BC793_14720</name>
</gene>
<feature type="compositionally biased region" description="Basic and acidic residues" evidence="1">
    <location>
        <begin position="191"/>
        <end position="201"/>
    </location>
</feature>
<dbReference type="RefSeq" id="WP_109603042.1">
    <property type="nucleotide sequence ID" value="NZ_BONA01000110.1"/>
</dbReference>
<dbReference type="EMBL" id="QGGR01000047">
    <property type="protein sequence ID" value="PWK29106.1"/>
    <property type="molecule type" value="Genomic_DNA"/>
</dbReference>
<organism evidence="2 3">
    <name type="scientific">Actinoplanes xinjiangensis</name>
    <dbReference type="NCBI Taxonomy" id="512350"/>
    <lineage>
        <taxon>Bacteria</taxon>
        <taxon>Bacillati</taxon>
        <taxon>Actinomycetota</taxon>
        <taxon>Actinomycetes</taxon>
        <taxon>Micromonosporales</taxon>
        <taxon>Micromonosporaceae</taxon>
        <taxon>Actinoplanes</taxon>
    </lineage>
</organism>
<protein>
    <submittedName>
        <fullName evidence="2">Uncharacterized protein DUF3618</fullName>
    </submittedName>
</protein>
<reference evidence="2 3" key="1">
    <citation type="submission" date="2018-05" db="EMBL/GenBank/DDBJ databases">
        <title>Genomic Encyclopedia of Archaeal and Bacterial Type Strains, Phase II (KMG-II): from individual species to whole genera.</title>
        <authorList>
            <person name="Goeker M."/>
        </authorList>
    </citation>
    <scope>NUCLEOTIDE SEQUENCE [LARGE SCALE GENOMIC DNA]</scope>
    <source>
        <strain evidence="2 3">DSM 45184</strain>
    </source>
</reference>
<feature type="compositionally biased region" description="Low complexity" evidence="1">
    <location>
        <begin position="174"/>
        <end position="190"/>
    </location>
</feature>
<sequence>MAEEPARLRQDIENTRASLTRDVDLLAEKTNPGRVAQRRWNTVKEKVMGSTDHARHAAGDTASSAISTVQDKAAHLGDVASGKAHDAAGAVRGAPQAVTAQTQGNPLAAGIIAFGAGLLAASLVPVTDAERRAGQQLKENSGELTDKVKDVAAGLKEDLSGTVQHAVSEVKDTAQQAAQAAKDQARSSAQDAKEQVSRPVG</sequence>
<dbReference type="AlphaFoldDB" id="A0A316F0L2"/>
<keyword evidence="3" id="KW-1185">Reference proteome</keyword>
<proteinExistence type="predicted"/>
<dbReference type="Proteomes" id="UP000245697">
    <property type="component" value="Unassembled WGS sequence"/>
</dbReference>
<evidence type="ECO:0000256" key="1">
    <source>
        <dbReference type="SAM" id="MobiDB-lite"/>
    </source>
</evidence>
<name>A0A316F0L2_9ACTN</name>
<dbReference type="OrthoDB" id="3218417at2"/>
<evidence type="ECO:0000313" key="2">
    <source>
        <dbReference type="EMBL" id="PWK29106.1"/>
    </source>
</evidence>
<dbReference type="Gene3D" id="6.10.140.1430">
    <property type="match status" value="1"/>
</dbReference>
<feature type="region of interest" description="Disordered" evidence="1">
    <location>
        <begin position="173"/>
        <end position="201"/>
    </location>
</feature>
<dbReference type="InterPro" id="IPR036629">
    <property type="entry name" value="YjbJ_sf"/>
</dbReference>
<comment type="caution">
    <text evidence="2">The sequence shown here is derived from an EMBL/GenBank/DDBJ whole genome shotgun (WGS) entry which is preliminary data.</text>
</comment>
<dbReference type="SUPFAM" id="SSF69047">
    <property type="entry name" value="Hypothetical protein YjbJ"/>
    <property type="match status" value="1"/>
</dbReference>
<dbReference type="InterPro" id="IPR022062">
    <property type="entry name" value="DUF3618"/>
</dbReference>
<evidence type="ECO:0000313" key="3">
    <source>
        <dbReference type="Proteomes" id="UP000245697"/>
    </source>
</evidence>
<accession>A0A316F0L2</accession>